<reference evidence="9 10" key="1">
    <citation type="journal article" date="2014" name="PLoS Genet.">
        <title>The Genome of Spironucleus salmonicida Highlights a Fish Pathogen Adapted to Fluctuating Environments.</title>
        <authorList>
            <person name="Xu F."/>
            <person name="Jerlstrom-Hultqvist J."/>
            <person name="Einarsson E."/>
            <person name="Astvaldsson A."/>
            <person name="Svard S.G."/>
            <person name="Andersson J.O."/>
        </authorList>
    </citation>
    <scope>NUCLEOTIDE SEQUENCE</scope>
    <source>
        <strain evidence="10">ATCC 50377</strain>
    </source>
</reference>
<dbReference type="GO" id="GO:0044773">
    <property type="term" value="P:mitotic DNA damage checkpoint signaling"/>
    <property type="evidence" value="ECO:0007669"/>
    <property type="project" value="TreeGrafter"/>
</dbReference>
<gene>
    <name evidence="9" type="ORF">SS50377_15949</name>
    <name evidence="10" type="ORF">SS50377_21376</name>
</gene>
<evidence type="ECO:0000256" key="7">
    <source>
        <dbReference type="PROSITE-ProRule" id="PRU10141"/>
    </source>
</evidence>
<dbReference type="EMBL" id="AUWU02000002">
    <property type="protein sequence ID" value="KAH0575848.1"/>
    <property type="molecule type" value="Genomic_DNA"/>
</dbReference>
<dbReference type="InterPro" id="IPR008271">
    <property type="entry name" value="Ser/Thr_kinase_AS"/>
</dbReference>
<dbReference type="InterPro" id="IPR017441">
    <property type="entry name" value="Protein_kinase_ATP_BS"/>
</dbReference>
<dbReference type="Gene3D" id="3.30.200.20">
    <property type="entry name" value="Phosphorylase Kinase, domain 1"/>
    <property type="match status" value="1"/>
</dbReference>
<accession>V6LKI0</accession>
<dbReference type="PANTHER" id="PTHR44167">
    <property type="entry name" value="OVARIAN-SPECIFIC SERINE/THREONINE-PROTEIN KINASE LOK-RELATED"/>
    <property type="match status" value="1"/>
</dbReference>
<sequence length="853" mass="98027">MNDYLQQKFFPELDPKSLKVQHQIGRGAFSLVFSAYTPDFQRRAIKRIRLTRNPTSILREIEFLRGCASPHIIQLQQVVFNDFSLQTSLVFNKFDGDDFKAQIGRYTPDDLRHYIFSLLSALAVTERTLTHRDVKPGNFLYSKTLKRGVLIDFGLSQSISETISFFTPLNLEPQTPQNAFFPNPTNAQKQKLPNLPQSGTHGYHAPETILPLPQSPKIDIFSAFCAVLQIVLGKNSIFRSQNFQNFDEILAIRSVFGANRIAKVGCGINLLGTAPCGISLEELIYFSHPEFLVGCDFELVRLVRKMGELSAKNRLSAQELLNEFFKKGVKSQIQNEFQYNFRKSAISQIEYHNVSQLRSEAMKQRMHDVIQLLGGDEAALEPYMVSFERLDYRAIAQSGRRAAEKLLPRHSKNWDKKSLFDWQLIRRKLEVPKVSRAFFSFGTENYEPQLQNLERYQRAQRMTAQRRRVHREVAGVKALFAEYSHVLRQCRKSAEGWRRAVLDSNCFNSYNNIYKNERKEIGVENQNESQFQNRYSKRLRILQILKYEKISSGFFDFSVAENRLNLQNQNQQTTTEIAQMLVKNAIQQRKNWPIIRYFNEKIAKNFQARDLTLLKTALMAQETLETAEIALQRQLEIAVSSPKSHPQKPISISSLQHIRHLPVSLPQFLLRFFTTPHLSQRLKQLQFSGSADVKNVILAASCVQSFLDAHTPRSLEIQKITMIPTISRTRHRSQSSSLNVPKSGQFNQLCEAEKAKIKRPHISAFLELGVERVVREVGERVGGAEVEFQAMCGQTMLVRRFETVLAELSGKNKFAGEMLGIMQDEGGADCYQFIQQKMRENAVRRAVFKGYVK</sequence>
<evidence type="ECO:0000259" key="8">
    <source>
        <dbReference type="PROSITE" id="PS50011"/>
    </source>
</evidence>
<feature type="binding site" evidence="7">
    <location>
        <position position="46"/>
    </location>
    <ligand>
        <name>ATP</name>
        <dbReference type="ChEBI" id="CHEBI:30616"/>
    </ligand>
</feature>
<dbReference type="PROSITE" id="PS50011">
    <property type="entry name" value="PROTEIN_KINASE_DOM"/>
    <property type="match status" value="1"/>
</dbReference>
<dbReference type="Gene3D" id="1.10.510.10">
    <property type="entry name" value="Transferase(Phosphotransferase) domain 1"/>
    <property type="match status" value="1"/>
</dbReference>
<keyword evidence="2" id="KW-0723">Serine/threonine-protein kinase</keyword>
<dbReference type="Proteomes" id="UP000018208">
    <property type="component" value="Unassembled WGS sequence"/>
</dbReference>
<dbReference type="PANTHER" id="PTHR44167:SF23">
    <property type="entry name" value="CDC7 KINASE, ISOFORM A-RELATED"/>
    <property type="match status" value="1"/>
</dbReference>
<keyword evidence="3" id="KW-0808">Transferase</keyword>
<dbReference type="OrthoDB" id="10020333at2759"/>
<evidence type="ECO:0000313" key="11">
    <source>
        <dbReference type="Proteomes" id="UP000018208"/>
    </source>
</evidence>
<feature type="domain" description="Protein kinase" evidence="8">
    <location>
        <begin position="18"/>
        <end position="325"/>
    </location>
</feature>
<dbReference type="GO" id="GO:0005524">
    <property type="term" value="F:ATP binding"/>
    <property type="evidence" value="ECO:0007669"/>
    <property type="project" value="UniProtKB-UniRule"/>
</dbReference>
<keyword evidence="6 7" id="KW-0067">ATP-binding</keyword>
<dbReference type="GO" id="GO:0005634">
    <property type="term" value="C:nucleus"/>
    <property type="evidence" value="ECO:0007669"/>
    <property type="project" value="TreeGrafter"/>
</dbReference>
<keyword evidence="5 9" id="KW-0418">Kinase</keyword>
<keyword evidence="4 7" id="KW-0547">Nucleotide-binding</keyword>
<dbReference type="Pfam" id="PF00069">
    <property type="entry name" value="Pkinase"/>
    <property type="match status" value="1"/>
</dbReference>
<dbReference type="InterPro" id="IPR000719">
    <property type="entry name" value="Prot_kinase_dom"/>
</dbReference>
<keyword evidence="11" id="KW-1185">Reference proteome</keyword>
<dbReference type="VEuPathDB" id="GiardiaDB:SS50377_21376"/>
<dbReference type="AlphaFoldDB" id="V6LKI0"/>
<evidence type="ECO:0000256" key="1">
    <source>
        <dbReference type="ARBA" id="ARBA00012513"/>
    </source>
</evidence>
<dbReference type="EMBL" id="KI546123">
    <property type="protein sequence ID" value="EST44226.1"/>
    <property type="molecule type" value="Genomic_DNA"/>
</dbReference>
<organism evidence="9">
    <name type="scientific">Spironucleus salmonicida</name>
    <dbReference type="NCBI Taxonomy" id="348837"/>
    <lineage>
        <taxon>Eukaryota</taxon>
        <taxon>Metamonada</taxon>
        <taxon>Diplomonadida</taxon>
        <taxon>Hexamitidae</taxon>
        <taxon>Hexamitinae</taxon>
        <taxon>Spironucleus</taxon>
    </lineage>
</organism>
<reference evidence="10" key="2">
    <citation type="submission" date="2020-12" db="EMBL/GenBank/DDBJ databases">
        <title>New Spironucleus salmonicida genome in near-complete chromosomes.</title>
        <authorList>
            <person name="Xu F."/>
            <person name="Kurt Z."/>
            <person name="Jimenez-Gonzalez A."/>
            <person name="Astvaldsson A."/>
            <person name="Andersson J.O."/>
            <person name="Svard S.G."/>
        </authorList>
    </citation>
    <scope>NUCLEOTIDE SEQUENCE</scope>
    <source>
        <strain evidence="10">ATCC 50377</strain>
    </source>
</reference>
<dbReference type="PROSITE" id="PS00107">
    <property type="entry name" value="PROTEIN_KINASE_ATP"/>
    <property type="match status" value="1"/>
</dbReference>
<dbReference type="PROSITE" id="PS00108">
    <property type="entry name" value="PROTEIN_KINASE_ST"/>
    <property type="match status" value="1"/>
</dbReference>
<evidence type="ECO:0000256" key="6">
    <source>
        <dbReference type="ARBA" id="ARBA00022840"/>
    </source>
</evidence>
<evidence type="ECO:0000313" key="9">
    <source>
        <dbReference type="EMBL" id="EST44226.1"/>
    </source>
</evidence>
<dbReference type="GO" id="GO:0004674">
    <property type="term" value="F:protein serine/threonine kinase activity"/>
    <property type="evidence" value="ECO:0007669"/>
    <property type="project" value="UniProtKB-KW"/>
</dbReference>
<evidence type="ECO:0000256" key="4">
    <source>
        <dbReference type="ARBA" id="ARBA00022741"/>
    </source>
</evidence>
<dbReference type="SUPFAM" id="SSF56112">
    <property type="entry name" value="Protein kinase-like (PK-like)"/>
    <property type="match status" value="1"/>
</dbReference>
<dbReference type="SMART" id="SM00220">
    <property type="entry name" value="S_TKc"/>
    <property type="match status" value="1"/>
</dbReference>
<evidence type="ECO:0000313" key="10">
    <source>
        <dbReference type="EMBL" id="KAH0575848.1"/>
    </source>
</evidence>
<name>V6LKI0_9EUKA</name>
<dbReference type="InterPro" id="IPR011009">
    <property type="entry name" value="Kinase-like_dom_sf"/>
</dbReference>
<proteinExistence type="predicted"/>
<dbReference type="EC" id="2.7.11.1" evidence="1"/>
<evidence type="ECO:0000256" key="3">
    <source>
        <dbReference type="ARBA" id="ARBA00022679"/>
    </source>
</evidence>
<protein>
    <recommendedName>
        <fullName evidence="1">non-specific serine/threonine protein kinase</fullName>
        <ecNumber evidence="1">2.7.11.1</ecNumber>
    </recommendedName>
</protein>
<evidence type="ECO:0000256" key="5">
    <source>
        <dbReference type="ARBA" id="ARBA00022777"/>
    </source>
</evidence>
<evidence type="ECO:0000256" key="2">
    <source>
        <dbReference type="ARBA" id="ARBA00022527"/>
    </source>
</evidence>